<dbReference type="AlphaFoldDB" id="A0A419VU05"/>
<dbReference type="EC" id="2.7.6.3" evidence="3"/>
<dbReference type="InterPro" id="IPR035907">
    <property type="entry name" value="Hppk_sf"/>
</dbReference>
<dbReference type="InterPro" id="IPR000550">
    <property type="entry name" value="Hppk"/>
</dbReference>
<evidence type="ECO:0000256" key="6">
    <source>
        <dbReference type="ARBA" id="ARBA00022777"/>
    </source>
</evidence>
<reference evidence="10 11" key="1">
    <citation type="submission" date="2018-09" db="EMBL/GenBank/DDBJ databases">
        <title>Genomic Encyclopedia of Archaeal and Bacterial Type Strains, Phase II (KMG-II): from individual species to whole genera.</title>
        <authorList>
            <person name="Goeker M."/>
        </authorList>
    </citation>
    <scope>NUCLEOTIDE SEQUENCE [LARGE SCALE GENOMIC DNA]</scope>
    <source>
        <strain evidence="10 11">DSM 17008</strain>
    </source>
</reference>
<keyword evidence="4" id="KW-0808">Transferase</keyword>
<dbReference type="EMBL" id="RAPK01000001">
    <property type="protein sequence ID" value="RKD84135.1"/>
    <property type="molecule type" value="Genomic_DNA"/>
</dbReference>
<keyword evidence="6 10" id="KW-0418">Kinase</keyword>
<dbReference type="RefSeq" id="WP_120191234.1">
    <property type="nucleotide sequence ID" value="NZ_RAPK01000001.1"/>
</dbReference>
<protein>
    <recommendedName>
        <fullName evidence="3">2-amino-4-hydroxy-6-hydroxymethyldihydropteridine diphosphokinase</fullName>
        <ecNumber evidence="3">2.7.6.3</ecNumber>
    </recommendedName>
</protein>
<keyword evidence="11" id="KW-1185">Reference proteome</keyword>
<dbReference type="PANTHER" id="PTHR43071">
    <property type="entry name" value="2-AMINO-4-HYDROXY-6-HYDROXYMETHYLDIHYDROPTERIDINE PYROPHOSPHOKINASE"/>
    <property type="match status" value="1"/>
</dbReference>
<dbReference type="OrthoDB" id="9808041at2"/>
<comment type="caution">
    <text evidence="10">The sequence shown here is derived from an EMBL/GenBank/DDBJ whole genome shotgun (WGS) entry which is preliminary data.</text>
</comment>
<dbReference type="GO" id="GO:0016301">
    <property type="term" value="F:kinase activity"/>
    <property type="evidence" value="ECO:0007669"/>
    <property type="project" value="UniProtKB-KW"/>
</dbReference>
<evidence type="ECO:0000313" key="11">
    <source>
        <dbReference type="Proteomes" id="UP000285120"/>
    </source>
</evidence>
<evidence type="ECO:0000256" key="4">
    <source>
        <dbReference type="ARBA" id="ARBA00022679"/>
    </source>
</evidence>
<dbReference type="SUPFAM" id="SSF55083">
    <property type="entry name" value="6-hydroxymethyl-7,8-dihydropterin pyrophosphokinase, HPPK"/>
    <property type="match status" value="1"/>
</dbReference>
<feature type="domain" description="7,8-dihydro-6-hydroxymethylpterin-pyrophosphokinase" evidence="9">
    <location>
        <begin position="89"/>
        <end position="100"/>
    </location>
</feature>
<sequence length="167" mass="18867">MQKDIFLGLGSNVGDRNEALKTAIELLQKTETISVLECSNVYETKPVGVTDQADFLNLVLKAATSSPPQELLQVTQSIEKEMGRIKDVRWGPRNIDLDILLYNDENIMMEELIIPHPRMAERAFVLIPLMDVISNSKTDEVKHWLSSLPAEEKAGVRLYKQTDGWLT</sequence>
<dbReference type="PROSITE" id="PS00794">
    <property type="entry name" value="HPPK"/>
    <property type="match status" value="1"/>
</dbReference>
<dbReference type="NCBIfam" id="TIGR01498">
    <property type="entry name" value="folK"/>
    <property type="match status" value="1"/>
</dbReference>
<evidence type="ECO:0000256" key="5">
    <source>
        <dbReference type="ARBA" id="ARBA00022741"/>
    </source>
</evidence>
<gene>
    <name evidence="10" type="ORF">ATL39_0003</name>
</gene>
<proteinExistence type="predicted"/>
<evidence type="ECO:0000256" key="7">
    <source>
        <dbReference type="ARBA" id="ARBA00022840"/>
    </source>
</evidence>
<dbReference type="Proteomes" id="UP000285120">
    <property type="component" value="Unassembled WGS sequence"/>
</dbReference>
<keyword evidence="8" id="KW-0289">Folate biosynthesis</keyword>
<evidence type="ECO:0000259" key="9">
    <source>
        <dbReference type="PROSITE" id="PS00794"/>
    </source>
</evidence>
<name>A0A419VU05_9BACL</name>
<dbReference type="UniPathway" id="UPA00077">
    <property type="reaction ID" value="UER00155"/>
</dbReference>
<dbReference type="PANTHER" id="PTHR43071:SF1">
    <property type="entry name" value="2-AMINO-4-HYDROXY-6-HYDROXYMETHYLDIHYDROPTERIDINE PYROPHOSPHOKINASE"/>
    <property type="match status" value="1"/>
</dbReference>
<dbReference type="GO" id="GO:0046654">
    <property type="term" value="P:tetrahydrofolate biosynthetic process"/>
    <property type="evidence" value="ECO:0007669"/>
    <property type="project" value="UniProtKB-UniPathway"/>
</dbReference>
<evidence type="ECO:0000256" key="1">
    <source>
        <dbReference type="ARBA" id="ARBA00000198"/>
    </source>
</evidence>
<dbReference type="Pfam" id="PF01288">
    <property type="entry name" value="HPPK"/>
    <property type="match status" value="1"/>
</dbReference>
<organism evidence="10 11">
    <name type="scientific">Sinobaca qinghaiensis</name>
    <dbReference type="NCBI Taxonomy" id="342944"/>
    <lineage>
        <taxon>Bacteria</taxon>
        <taxon>Bacillati</taxon>
        <taxon>Bacillota</taxon>
        <taxon>Bacilli</taxon>
        <taxon>Bacillales</taxon>
        <taxon>Sporolactobacillaceae</taxon>
        <taxon>Sinobaca</taxon>
    </lineage>
</organism>
<comment type="pathway">
    <text evidence="2">Cofactor biosynthesis; tetrahydrofolate biosynthesis; 2-amino-4-hydroxy-6-hydroxymethyl-7,8-dihydropteridine diphosphate from 7,8-dihydroneopterin triphosphate: step 4/4.</text>
</comment>
<keyword evidence="7" id="KW-0067">ATP-binding</keyword>
<dbReference type="GO" id="GO:0005524">
    <property type="term" value="F:ATP binding"/>
    <property type="evidence" value="ECO:0007669"/>
    <property type="project" value="UniProtKB-KW"/>
</dbReference>
<dbReference type="CDD" id="cd00483">
    <property type="entry name" value="HPPK"/>
    <property type="match status" value="1"/>
</dbReference>
<dbReference type="GO" id="GO:0003848">
    <property type="term" value="F:2-amino-4-hydroxy-6-hydroxymethyldihydropteridine diphosphokinase activity"/>
    <property type="evidence" value="ECO:0007669"/>
    <property type="project" value="UniProtKB-EC"/>
</dbReference>
<evidence type="ECO:0000256" key="8">
    <source>
        <dbReference type="ARBA" id="ARBA00022909"/>
    </source>
</evidence>
<evidence type="ECO:0000256" key="2">
    <source>
        <dbReference type="ARBA" id="ARBA00005051"/>
    </source>
</evidence>
<keyword evidence="5" id="KW-0547">Nucleotide-binding</keyword>
<comment type="catalytic activity">
    <reaction evidence="1">
        <text>6-hydroxymethyl-7,8-dihydropterin + ATP = (7,8-dihydropterin-6-yl)methyl diphosphate + AMP + H(+)</text>
        <dbReference type="Rhea" id="RHEA:11412"/>
        <dbReference type="ChEBI" id="CHEBI:15378"/>
        <dbReference type="ChEBI" id="CHEBI:30616"/>
        <dbReference type="ChEBI" id="CHEBI:44841"/>
        <dbReference type="ChEBI" id="CHEBI:72950"/>
        <dbReference type="ChEBI" id="CHEBI:456215"/>
        <dbReference type="EC" id="2.7.6.3"/>
    </reaction>
</comment>
<dbReference type="Gene3D" id="3.30.70.560">
    <property type="entry name" value="7,8-Dihydro-6-hydroxymethylpterin-pyrophosphokinase HPPK"/>
    <property type="match status" value="1"/>
</dbReference>
<evidence type="ECO:0000256" key="3">
    <source>
        <dbReference type="ARBA" id="ARBA00013253"/>
    </source>
</evidence>
<accession>A0A419VU05</accession>
<dbReference type="GO" id="GO:0046656">
    <property type="term" value="P:folic acid biosynthetic process"/>
    <property type="evidence" value="ECO:0007669"/>
    <property type="project" value="UniProtKB-KW"/>
</dbReference>
<evidence type="ECO:0000313" key="10">
    <source>
        <dbReference type="EMBL" id="RKD84135.1"/>
    </source>
</evidence>